<accession>A0ABT4TPD3</accession>
<dbReference type="PROSITE" id="PS52050">
    <property type="entry name" value="WYL"/>
    <property type="match status" value="1"/>
</dbReference>
<keyword evidence="1" id="KW-0805">Transcription regulation</keyword>
<feature type="domain" description="HTH deoR-type" evidence="4">
    <location>
        <begin position="5"/>
        <end position="60"/>
    </location>
</feature>
<reference evidence="5" key="1">
    <citation type="submission" date="2023-01" db="EMBL/GenBank/DDBJ databases">
        <title>Draft genome sequence of Nocardiopsis sp. LSu2-4 isolated from halophytes.</title>
        <authorList>
            <person name="Duangmal K."/>
            <person name="Chantavorakit T."/>
        </authorList>
    </citation>
    <scope>NUCLEOTIDE SEQUENCE</scope>
    <source>
        <strain evidence="5">LSu2-4</strain>
    </source>
</reference>
<dbReference type="Gene3D" id="1.10.10.10">
    <property type="entry name" value="Winged helix-like DNA-binding domain superfamily/Winged helix DNA-binding domain"/>
    <property type="match status" value="1"/>
</dbReference>
<gene>
    <name evidence="5" type="ORF">O4U47_18725</name>
</gene>
<dbReference type="PANTHER" id="PTHR34580">
    <property type="match status" value="1"/>
</dbReference>
<dbReference type="RefSeq" id="WP_270679186.1">
    <property type="nucleotide sequence ID" value="NZ_JAQFWP010000036.1"/>
</dbReference>
<dbReference type="InterPro" id="IPR026881">
    <property type="entry name" value="WYL_dom"/>
</dbReference>
<comment type="caution">
    <text evidence="5">The sequence shown here is derived from an EMBL/GenBank/DDBJ whole genome shotgun (WGS) entry which is preliminary data.</text>
</comment>
<dbReference type="InterPro" id="IPR001034">
    <property type="entry name" value="DeoR_HTH"/>
</dbReference>
<dbReference type="InterPro" id="IPR013196">
    <property type="entry name" value="HTH_11"/>
</dbReference>
<evidence type="ECO:0000259" key="4">
    <source>
        <dbReference type="PROSITE" id="PS51000"/>
    </source>
</evidence>
<protein>
    <submittedName>
        <fullName evidence="5">WYL domain-containing protein</fullName>
    </submittedName>
</protein>
<feature type="region of interest" description="Disordered" evidence="3">
    <location>
        <begin position="318"/>
        <end position="364"/>
    </location>
</feature>
<dbReference type="Pfam" id="PF13280">
    <property type="entry name" value="WYL"/>
    <property type="match status" value="1"/>
</dbReference>
<dbReference type="InterPro" id="IPR051534">
    <property type="entry name" value="CBASS_pafABC_assoc_protein"/>
</dbReference>
<proteinExistence type="predicted"/>
<dbReference type="InterPro" id="IPR036388">
    <property type="entry name" value="WH-like_DNA-bd_sf"/>
</dbReference>
<dbReference type="PANTHER" id="PTHR34580:SF3">
    <property type="entry name" value="PROTEIN PAFB"/>
    <property type="match status" value="1"/>
</dbReference>
<evidence type="ECO:0000313" key="6">
    <source>
        <dbReference type="Proteomes" id="UP001165685"/>
    </source>
</evidence>
<dbReference type="PROSITE" id="PS51000">
    <property type="entry name" value="HTH_DEOR_2"/>
    <property type="match status" value="1"/>
</dbReference>
<organism evidence="5 6">
    <name type="scientific">Nocardiopsis suaedae</name>
    <dbReference type="NCBI Taxonomy" id="3018444"/>
    <lineage>
        <taxon>Bacteria</taxon>
        <taxon>Bacillati</taxon>
        <taxon>Actinomycetota</taxon>
        <taxon>Actinomycetes</taxon>
        <taxon>Streptosporangiales</taxon>
        <taxon>Nocardiopsidaceae</taxon>
        <taxon>Nocardiopsis</taxon>
    </lineage>
</organism>
<dbReference type="EMBL" id="JAQFWP010000036">
    <property type="protein sequence ID" value="MDA2806550.1"/>
    <property type="molecule type" value="Genomic_DNA"/>
</dbReference>
<sequence>MSSETSARLLRLLSLFQARRDWTGTELADRLDVTPRTVRRDVQRLRDLGYPVDATPGVAGGYRLGAGSALPPLLLDDEEAVAVAVGLRSAAAGGALSGIEETSARALAKLEQVLPSRLRRRVGAVHAYTDAIGRRAPMVEGEHLTEIAACCRDAESLRFGYRDYTGAETRRLVEPHRMVHVSGRWYLLAWDVDRGDWRIFRLDRIEYPLSRGPRFLPRTPPDDAASYVAKSISSSPYSHTARILLHAPEAEVTQRISPLVGVLTSVDEGTCELRTGAHGWETLAIHLAFLGFEFTVLEPKELVGYLRDLRDRIGRAVASDASPRATGVPGDPGAPGSSRVPHGPNGPYGPQGEGGADAQGGPEG</sequence>
<dbReference type="InterPro" id="IPR057727">
    <property type="entry name" value="WCX_dom"/>
</dbReference>
<evidence type="ECO:0000256" key="2">
    <source>
        <dbReference type="ARBA" id="ARBA00023163"/>
    </source>
</evidence>
<evidence type="ECO:0000256" key="1">
    <source>
        <dbReference type="ARBA" id="ARBA00023015"/>
    </source>
</evidence>
<evidence type="ECO:0000256" key="3">
    <source>
        <dbReference type="SAM" id="MobiDB-lite"/>
    </source>
</evidence>
<keyword evidence="6" id="KW-1185">Reference proteome</keyword>
<dbReference type="Pfam" id="PF08279">
    <property type="entry name" value="HTH_11"/>
    <property type="match status" value="1"/>
</dbReference>
<feature type="compositionally biased region" description="Gly residues" evidence="3">
    <location>
        <begin position="349"/>
        <end position="364"/>
    </location>
</feature>
<evidence type="ECO:0000313" key="5">
    <source>
        <dbReference type="EMBL" id="MDA2806550.1"/>
    </source>
</evidence>
<dbReference type="InterPro" id="IPR036390">
    <property type="entry name" value="WH_DNA-bd_sf"/>
</dbReference>
<dbReference type="Pfam" id="PF25583">
    <property type="entry name" value="WCX"/>
    <property type="match status" value="1"/>
</dbReference>
<name>A0ABT4TPD3_9ACTN</name>
<dbReference type="Proteomes" id="UP001165685">
    <property type="component" value="Unassembled WGS sequence"/>
</dbReference>
<dbReference type="SUPFAM" id="SSF46785">
    <property type="entry name" value="Winged helix' DNA-binding domain"/>
    <property type="match status" value="1"/>
</dbReference>
<keyword evidence="2" id="KW-0804">Transcription</keyword>